<dbReference type="KEGG" id="ach:Achl_4271"/>
<geneLocation type="plasmid" evidence="2 3">
    <name>pACHL01</name>
</geneLocation>
<evidence type="ECO:0000256" key="1">
    <source>
        <dbReference type="SAM" id="MobiDB-lite"/>
    </source>
</evidence>
<gene>
    <name evidence="2" type="ordered locus">Achl_4271</name>
</gene>
<dbReference type="HOGENOM" id="CLU_1150013_0_0_11"/>
<dbReference type="AlphaFoldDB" id="B8HIH5"/>
<accession>B8HIH5</accession>
<protein>
    <submittedName>
        <fullName evidence="2">Uncharacterized protein</fullName>
    </submittedName>
</protein>
<keyword evidence="2" id="KW-0614">Plasmid</keyword>
<evidence type="ECO:0000313" key="2">
    <source>
        <dbReference type="EMBL" id="ACL42222.1"/>
    </source>
</evidence>
<reference evidence="2" key="1">
    <citation type="submission" date="2009-01" db="EMBL/GenBank/DDBJ databases">
        <title>Complete sequence of plasmid1 of Arthrobacter chlorophenolicus A6.</title>
        <authorList>
            <consortium name="US DOE Joint Genome Institute"/>
            <person name="Lucas S."/>
            <person name="Copeland A."/>
            <person name="Lapidus A."/>
            <person name="Glavina del Rio T."/>
            <person name="Tice H."/>
            <person name="Bruce D."/>
            <person name="Goodwin L."/>
            <person name="Pitluck S."/>
            <person name="Goltsman E."/>
            <person name="Clum A."/>
            <person name="Larimer F."/>
            <person name="Land M."/>
            <person name="Hauser L."/>
            <person name="Kyrpides N."/>
            <person name="Mikhailova N."/>
            <person name="Jansson J."/>
            <person name="Richardson P."/>
        </authorList>
    </citation>
    <scope>NUCLEOTIDE SEQUENCE [LARGE SCALE GENOMIC DNA]</scope>
    <source>
        <strain evidence="2">A6</strain>
        <plasmid evidence="2">pACHL01</plasmid>
    </source>
</reference>
<dbReference type="OrthoDB" id="5064123at2"/>
<name>B8HIH5_PSECP</name>
<dbReference type="RefSeq" id="WP_012623239.1">
    <property type="nucleotide sequence ID" value="NC_011879.1"/>
</dbReference>
<feature type="region of interest" description="Disordered" evidence="1">
    <location>
        <begin position="68"/>
        <end position="120"/>
    </location>
</feature>
<dbReference type="EMBL" id="CP001342">
    <property type="protein sequence ID" value="ACL42222.1"/>
    <property type="molecule type" value="Genomic_DNA"/>
</dbReference>
<proteinExistence type="predicted"/>
<keyword evidence="3" id="KW-1185">Reference proteome</keyword>
<dbReference type="Proteomes" id="UP000002505">
    <property type="component" value="Plasmid pACHL01"/>
</dbReference>
<sequence length="241" mass="25601">MISLGAICQNIMYIDDATAVLTEHSTYTWNKAGTRIRCNGDTCGTILEAPDGPAGVGAVSVFARHQAEQLPKPAITETADTAGEESEASDTTASEARGDDPELAESVSDGPEHTTEHEPAGDTMEQALSEAAIARADDQTAPKVRRDTKALTATIAEIKKGDRVSAGFNHPRYGFFTIEGTVIKGGTGLDRNQLMVGGWYINLNERAAKYLHELAILAPAGKHDFVIPKPSELTEHVGIGS</sequence>
<feature type="compositionally biased region" description="Basic and acidic residues" evidence="1">
    <location>
        <begin position="110"/>
        <end position="120"/>
    </location>
</feature>
<evidence type="ECO:0000313" key="3">
    <source>
        <dbReference type="Proteomes" id="UP000002505"/>
    </source>
</evidence>
<organism evidence="2 3">
    <name type="scientific">Pseudarthrobacter chlorophenolicus (strain ATCC 700700 / DSM 12829 / CIP 107037 / JCM 12360 / KCTC 9906 / NCIMB 13794 / A6)</name>
    <name type="common">Arthrobacter chlorophenolicus</name>
    <dbReference type="NCBI Taxonomy" id="452863"/>
    <lineage>
        <taxon>Bacteria</taxon>
        <taxon>Bacillati</taxon>
        <taxon>Actinomycetota</taxon>
        <taxon>Actinomycetes</taxon>
        <taxon>Micrococcales</taxon>
        <taxon>Micrococcaceae</taxon>
        <taxon>Pseudarthrobacter</taxon>
    </lineage>
</organism>